<evidence type="ECO:0000256" key="1">
    <source>
        <dbReference type="ARBA" id="ARBA00006594"/>
    </source>
</evidence>
<evidence type="ECO:0000313" key="9">
    <source>
        <dbReference type="EMBL" id="ADC33913.1"/>
    </source>
</evidence>
<dbReference type="PIRSF" id="PIRSF000398">
    <property type="entry name" value="M_m6A_EcoRV"/>
    <property type="match status" value="1"/>
</dbReference>
<dbReference type="GO" id="GO:0032259">
    <property type="term" value="P:methylation"/>
    <property type="evidence" value="ECO:0007669"/>
    <property type="project" value="UniProtKB-KW"/>
</dbReference>
<dbReference type="InterPro" id="IPR012263">
    <property type="entry name" value="M_m6A_EcoRV"/>
</dbReference>
<dbReference type="GO" id="GO:0006298">
    <property type="term" value="P:mismatch repair"/>
    <property type="evidence" value="ECO:0007669"/>
    <property type="project" value="TreeGrafter"/>
</dbReference>
<protein>
    <recommendedName>
        <fullName evidence="2 8">Site-specific DNA-methyltransferase (adenine-specific)</fullName>
        <ecNumber evidence="2 8">2.1.1.72</ecNumber>
    </recommendedName>
</protein>
<dbReference type="GeneID" id="79905370"/>
<evidence type="ECO:0000256" key="7">
    <source>
        <dbReference type="PIRSR" id="PIRSR000398-1"/>
    </source>
</evidence>
<feature type="binding site" evidence="7">
    <location>
        <position position="176"/>
    </location>
    <ligand>
        <name>S-adenosyl-L-methionine</name>
        <dbReference type="ChEBI" id="CHEBI:59789"/>
    </ligand>
</feature>
<keyword evidence="3 8" id="KW-0489">Methyltransferase</keyword>
<dbReference type="EMBL" id="CP001885">
    <property type="protein sequence ID" value="ADC33913.1"/>
    <property type="molecule type" value="Genomic_DNA"/>
</dbReference>
<dbReference type="Gene3D" id="3.40.50.150">
    <property type="entry name" value="Vaccinia Virus protein VP39"/>
    <property type="match status" value="1"/>
</dbReference>
<geneLocation type="plasmid" evidence="9">
    <name>pZZM405</name>
</geneLocation>
<dbReference type="Gene3D" id="1.10.1020.10">
    <property type="entry name" value="Adenine-specific Methyltransferase, Domain 2"/>
    <property type="match status" value="1"/>
</dbReference>
<keyword evidence="5 8" id="KW-0949">S-adenosyl-L-methionine</keyword>
<feature type="binding site" evidence="7">
    <location>
        <position position="53"/>
    </location>
    <ligand>
        <name>S-adenosyl-L-methionine</name>
        <dbReference type="ChEBI" id="CHEBI:59789"/>
    </ligand>
</feature>
<evidence type="ECO:0000256" key="3">
    <source>
        <dbReference type="ARBA" id="ARBA00022603"/>
    </source>
</evidence>
<dbReference type="EC" id="2.1.1.72" evidence="2 8"/>
<dbReference type="GO" id="GO:0009007">
    <property type="term" value="F:site-specific DNA-methyltransferase (adenine-specific) activity"/>
    <property type="evidence" value="ECO:0007669"/>
    <property type="project" value="UniProtKB-UniRule"/>
</dbReference>
<dbReference type="SUPFAM" id="SSF53335">
    <property type="entry name" value="S-adenosyl-L-methionine-dependent methyltransferases"/>
    <property type="match status" value="1"/>
</dbReference>
<gene>
    <name evidence="9" type="ORF">ZZM4_0148</name>
</gene>
<proteinExistence type="inferred from homology"/>
<dbReference type="InterPro" id="IPR029063">
    <property type="entry name" value="SAM-dependent_MTases_sf"/>
</dbReference>
<reference evidence="9" key="1">
    <citation type="submission" date="2010-01" db="EMBL/GenBank/DDBJ databases">
        <title>Complete sequence of plasmid5 of Zymomonas mobilis subsp. mobilis ZM4.</title>
        <authorList>
            <consortium name="US DOE Joint Genome Institute"/>
            <person name="Lucas S."/>
            <person name="Copeland A."/>
            <person name="Lapidus A."/>
            <person name="Glavina del Rio T."/>
            <person name="Tice H."/>
            <person name="Bruce D."/>
            <person name="Goodwin L."/>
            <person name="Pitluck S."/>
            <person name="Balakireva M."/>
            <person name="Brettin T."/>
            <person name="Detter J.C."/>
            <person name="Han C."/>
            <person name="Larimer F."/>
            <person name="Land M."/>
            <person name="Hauser L."/>
            <person name="Kyrpides N."/>
            <person name="Mikhailova N."/>
            <person name="Pappas K."/>
        </authorList>
    </citation>
    <scope>NUCLEOTIDE SEQUENCE [LARGE SCALE GENOMIC DNA]</scope>
    <source>
        <strain evidence="9">ZM4</strain>
        <plasmid evidence="9">pZZM405</plasmid>
    </source>
</reference>
<feature type="binding site" evidence="7">
    <location>
        <position position="8"/>
    </location>
    <ligand>
        <name>S-adenosyl-L-methionine</name>
        <dbReference type="ChEBI" id="CHEBI:59789"/>
    </ligand>
</feature>
<comment type="similarity">
    <text evidence="1 8">Belongs to the N(4)/N(6)-methyltransferase family.</text>
</comment>
<name>A0A806CP81_ZYMMO</name>
<comment type="catalytic activity">
    <reaction evidence="6 8">
        <text>a 2'-deoxyadenosine in DNA + S-adenosyl-L-methionine = an N(6)-methyl-2'-deoxyadenosine in DNA + S-adenosyl-L-homocysteine + H(+)</text>
        <dbReference type="Rhea" id="RHEA:15197"/>
        <dbReference type="Rhea" id="RHEA-COMP:12418"/>
        <dbReference type="Rhea" id="RHEA-COMP:12419"/>
        <dbReference type="ChEBI" id="CHEBI:15378"/>
        <dbReference type="ChEBI" id="CHEBI:57856"/>
        <dbReference type="ChEBI" id="CHEBI:59789"/>
        <dbReference type="ChEBI" id="CHEBI:90615"/>
        <dbReference type="ChEBI" id="CHEBI:90616"/>
        <dbReference type="EC" id="2.1.1.72"/>
    </reaction>
</comment>
<keyword evidence="4 8" id="KW-0808">Transferase</keyword>
<dbReference type="NCBIfam" id="TIGR00571">
    <property type="entry name" value="dam"/>
    <property type="match status" value="1"/>
</dbReference>
<dbReference type="Pfam" id="PF02086">
    <property type="entry name" value="MethyltransfD12"/>
    <property type="match status" value="1"/>
</dbReference>
<dbReference type="InterPro" id="IPR002052">
    <property type="entry name" value="DNA_methylase_N6_adenine_CS"/>
</dbReference>
<dbReference type="InterPro" id="IPR023095">
    <property type="entry name" value="Ade_MeTrfase_dom_2"/>
</dbReference>
<keyword evidence="9" id="KW-0614">Plasmid</keyword>
<evidence type="ECO:0000256" key="5">
    <source>
        <dbReference type="ARBA" id="ARBA00022691"/>
    </source>
</evidence>
<evidence type="ECO:0000256" key="6">
    <source>
        <dbReference type="ARBA" id="ARBA00047942"/>
    </source>
</evidence>
<accession>A0A806CP81</accession>
<dbReference type="RefSeq" id="WP_012954781.1">
    <property type="nucleotide sequence ID" value="NC_013788.1"/>
</dbReference>
<dbReference type="GO" id="GO:0043565">
    <property type="term" value="F:sequence-specific DNA binding"/>
    <property type="evidence" value="ECO:0007669"/>
    <property type="project" value="TreeGrafter"/>
</dbReference>
<dbReference type="PANTHER" id="PTHR30481">
    <property type="entry name" value="DNA ADENINE METHYLASE"/>
    <property type="match status" value="1"/>
</dbReference>
<dbReference type="InterPro" id="IPR012327">
    <property type="entry name" value="MeTrfase_D12"/>
</dbReference>
<dbReference type="PRINTS" id="PR00505">
    <property type="entry name" value="D12N6MTFRASE"/>
</dbReference>
<dbReference type="GO" id="GO:1904047">
    <property type="term" value="F:S-adenosyl-L-methionine binding"/>
    <property type="evidence" value="ECO:0007669"/>
    <property type="project" value="TreeGrafter"/>
</dbReference>
<feature type="binding site" evidence="7">
    <location>
        <position position="12"/>
    </location>
    <ligand>
        <name>S-adenosyl-L-methionine</name>
        <dbReference type="ChEBI" id="CHEBI:59789"/>
    </ligand>
</feature>
<evidence type="ECO:0000256" key="2">
    <source>
        <dbReference type="ARBA" id="ARBA00011900"/>
    </source>
</evidence>
<sequence length="266" mass="30736">MAEPFLKWAGGKRWLAHSSQLPCPRSFERYIEPFLGGGAIFFHLTPQKAILSDINPELIELYCVMRDSPTELMDLMKRHHKLHNNTYYYSIRNNTPDTRIERAARMLYLNRTCWNGLYRVNLKGVFNVPIGTKSSVVFEHDDFEAIAKLLQDTDIQCCDFEETISKAKAGDFIFIDPPYTVRHNLNGFIKYNEKLFSWDDQIRLKNSVEKAIERGASVTVTNADHDSIKDLYKEICEYHSIARSSILAGRSDRRTRTTEAIFSANI</sequence>
<organism evidence="9">
    <name type="scientific">Zymomonas mobilis subsp. mobilis (strain ATCC 31821 / ZM4 / CP4)</name>
    <dbReference type="NCBI Taxonomy" id="264203"/>
    <lineage>
        <taxon>Bacteria</taxon>
        <taxon>Pseudomonadati</taxon>
        <taxon>Pseudomonadota</taxon>
        <taxon>Alphaproteobacteria</taxon>
        <taxon>Sphingomonadales</taxon>
        <taxon>Zymomonadaceae</taxon>
        <taxon>Zymomonas</taxon>
    </lineage>
</organism>
<evidence type="ECO:0000256" key="8">
    <source>
        <dbReference type="RuleBase" id="RU361257"/>
    </source>
</evidence>
<dbReference type="PROSITE" id="PS00092">
    <property type="entry name" value="N6_MTASE"/>
    <property type="match status" value="1"/>
</dbReference>
<evidence type="ECO:0000256" key="4">
    <source>
        <dbReference type="ARBA" id="ARBA00022679"/>
    </source>
</evidence>
<dbReference type="PANTHER" id="PTHR30481:SF3">
    <property type="entry name" value="DNA ADENINE METHYLASE"/>
    <property type="match status" value="1"/>
</dbReference>
<dbReference type="GO" id="GO:0009307">
    <property type="term" value="P:DNA restriction-modification system"/>
    <property type="evidence" value="ECO:0007669"/>
    <property type="project" value="InterPro"/>
</dbReference>
<dbReference type="REBASE" id="24837">
    <property type="entry name" value="M.ZmoORF148P"/>
</dbReference>
<dbReference type="AlphaFoldDB" id="A0A806CP81"/>